<evidence type="ECO:0000256" key="1">
    <source>
        <dbReference type="SAM" id="MobiDB-lite"/>
    </source>
</evidence>
<reference evidence="2 3" key="1">
    <citation type="submission" date="2024-05" db="EMBL/GenBank/DDBJ databases">
        <title>The nuclear and mitochondrial genome assemblies of Tetragonisca angustula (Apidae: Meliponini), a tiny yet remarkable pollinator in the Neotropics.</title>
        <authorList>
            <person name="Ferrari R."/>
            <person name="Ricardo P.C."/>
            <person name="Dias F.C."/>
            <person name="Araujo N.S."/>
            <person name="Soares D.O."/>
            <person name="Zhou Q.-S."/>
            <person name="Zhu C.-D."/>
            <person name="Coutinho L."/>
            <person name="Airas M.C."/>
            <person name="Batista T.M."/>
        </authorList>
    </citation>
    <scope>NUCLEOTIDE SEQUENCE [LARGE SCALE GENOMIC DNA]</scope>
    <source>
        <strain evidence="2">ASF017062</strain>
        <tissue evidence="2">Abdomen</tissue>
    </source>
</reference>
<proteinExistence type="predicted"/>
<name>A0AAW1AIE2_9HYME</name>
<keyword evidence="3" id="KW-1185">Reference proteome</keyword>
<feature type="compositionally biased region" description="Basic and acidic residues" evidence="1">
    <location>
        <begin position="67"/>
        <end position="77"/>
    </location>
</feature>
<organism evidence="2 3">
    <name type="scientific">Tetragonisca angustula</name>
    <dbReference type="NCBI Taxonomy" id="166442"/>
    <lineage>
        <taxon>Eukaryota</taxon>
        <taxon>Metazoa</taxon>
        <taxon>Ecdysozoa</taxon>
        <taxon>Arthropoda</taxon>
        <taxon>Hexapoda</taxon>
        <taxon>Insecta</taxon>
        <taxon>Pterygota</taxon>
        <taxon>Neoptera</taxon>
        <taxon>Endopterygota</taxon>
        <taxon>Hymenoptera</taxon>
        <taxon>Apocrita</taxon>
        <taxon>Aculeata</taxon>
        <taxon>Apoidea</taxon>
        <taxon>Anthophila</taxon>
        <taxon>Apidae</taxon>
        <taxon>Tetragonisca</taxon>
    </lineage>
</organism>
<protein>
    <submittedName>
        <fullName evidence="2">Uncharacterized protein</fullName>
    </submittedName>
</protein>
<feature type="region of interest" description="Disordered" evidence="1">
    <location>
        <begin position="56"/>
        <end position="77"/>
    </location>
</feature>
<sequence length="77" mass="8579">MWRKETRKTFRNSGVPLANLPANLVHRKRQNTCTPARSLITGFWLTKKTISIAGETSDLIPTASAGKTEKRDSNVLP</sequence>
<gene>
    <name evidence="2" type="ORF">QLX08_000775</name>
</gene>
<dbReference type="AlphaFoldDB" id="A0AAW1AIE2"/>
<evidence type="ECO:0000313" key="3">
    <source>
        <dbReference type="Proteomes" id="UP001432146"/>
    </source>
</evidence>
<dbReference type="EMBL" id="JAWNGG020000010">
    <property type="protein sequence ID" value="KAK9309520.1"/>
    <property type="molecule type" value="Genomic_DNA"/>
</dbReference>
<accession>A0AAW1AIE2</accession>
<dbReference type="Proteomes" id="UP001432146">
    <property type="component" value="Unassembled WGS sequence"/>
</dbReference>
<comment type="caution">
    <text evidence="2">The sequence shown here is derived from an EMBL/GenBank/DDBJ whole genome shotgun (WGS) entry which is preliminary data.</text>
</comment>
<evidence type="ECO:0000313" key="2">
    <source>
        <dbReference type="EMBL" id="KAK9309520.1"/>
    </source>
</evidence>